<proteinExistence type="predicted"/>
<evidence type="ECO:0000256" key="1">
    <source>
        <dbReference type="SAM" id="MobiDB-lite"/>
    </source>
</evidence>
<name>A0A919UBT4_9ACTN</name>
<dbReference type="AlphaFoldDB" id="A0A919UBT4"/>
<sequence length="123" mass="13601">MWNRQPGRYTPPHPPGPFKAQPWAGTDQWVISRQLAHPALVSVVDFIDAQHITALPAPRDAGARDYRLEGPLHCRSCRHRHDSCWSHGRPAHHCRQGCAKVVNPLEPILPARPPCGTMSAGGN</sequence>
<comment type="caution">
    <text evidence="2">The sequence shown here is derived from an EMBL/GenBank/DDBJ whole genome shotgun (WGS) entry which is preliminary data.</text>
</comment>
<keyword evidence="3" id="KW-1185">Reference proteome</keyword>
<reference evidence="2" key="1">
    <citation type="submission" date="2021-01" db="EMBL/GenBank/DDBJ databases">
        <title>Whole genome shotgun sequence of Dactylosporangium siamense NBRC 106093.</title>
        <authorList>
            <person name="Komaki H."/>
            <person name="Tamura T."/>
        </authorList>
    </citation>
    <scope>NUCLEOTIDE SEQUENCE</scope>
    <source>
        <strain evidence="2">NBRC 106093</strain>
    </source>
</reference>
<evidence type="ECO:0000313" key="3">
    <source>
        <dbReference type="Proteomes" id="UP000660611"/>
    </source>
</evidence>
<evidence type="ECO:0000313" key="2">
    <source>
        <dbReference type="EMBL" id="GIG44968.1"/>
    </source>
</evidence>
<feature type="region of interest" description="Disordered" evidence="1">
    <location>
        <begin position="1"/>
        <end position="21"/>
    </location>
</feature>
<dbReference type="Proteomes" id="UP000660611">
    <property type="component" value="Unassembled WGS sequence"/>
</dbReference>
<gene>
    <name evidence="2" type="ORF">Dsi01nite_030090</name>
</gene>
<protein>
    <submittedName>
        <fullName evidence="2">Uncharacterized protein</fullName>
    </submittedName>
</protein>
<accession>A0A919UBT4</accession>
<dbReference type="EMBL" id="BONQ01000047">
    <property type="protein sequence ID" value="GIG44968.1"/>
    <property type="molecule type" value="Genomic_DNA"/>
</dbReference>
<organism evidence="2 3">
    <name type="scientific">Dactylosporangium siamense</name>
    <dbReference type="NCBI Taxonomy" id="685454"/>
    <lineage>
        <taxon>Bacteria</taxon>
        <taxon>Bacillati</taxon>
        <taxon>Actinomycetota</taxon>
        <taxon>Actinomycetes</taxon>
        <taxon>Micromonosporales</taxon>
        <taxon>Micromonosporaceae</taxon>
        <taxon>Dactylosporangium</taxon>
    </lineage>
</organism>